<name>A0A5J4J3Y3_9BACI</name>
<accession>A0A5J4J3Y3</accession>
<proteinExistence type="predicted"/>
<keyword evidence="2" id="KW-1185">Reference proteome</keyword>
<comment type="caution">
    <text evidence="1">The sequence shown here is derived from an EMBL/GenBank/DDBJ whole genome shotgun (WGS) entry which is preliminary data.</text>
</comment>
<dbReference type="EMBL" id="BKZQ01000009">
    <property type="protein sequence ID" value="GER69696.1"/>
    <property type="molecule type" value="Genomic_DNA"/>
</dbReference>
<gene>
    <name evidence="1" type="ORF">BpJC7_09990</name>
</gene>
<reference evidence="1 2" key="1">
    <citation type="submission" date="2019-09" db="EMBL/GenBank/DDBJ databases">
        <title>Draft genome sequence of Bacillus sp. JC-7.</title>
        <authorList>
            <person name="Tanaka N."/>
            <person name="Shiwa Y."/>
            <person name="Fujita N."/>
            <person name="Tanasupawat S."/>
        </authorList>
    </citation>
    <scope>NUCLEOTIDE SEQUENCE [LARGE SCALE GENOMIC DNA]</scope>
    <source>
        <strain evidence="1 2">JC-7</strain>
    </source>
</reference>
<dbReference type="Proteomes" id="UP000391919">
    <property type="component" value="Unassembled WGS sequence"/>
</dbReference>
<sequence>MELHNSLPIICEFFHYYPAGKHVIIQFIVKSSSGGGENTMRIHYIQHVPYEGSGTILDWAKENGHVLSHFSV</sequence>
<evidence type="ECO:0000313" key="2">
    <source>
        <dbReference type="Proteomes" id="UP000391919"/>
    </source>
</evidence>
<dbReference type="AlphaFoldDB" id="A0A5J4J3Y3"/>
<protein>
    <submittedName>
        <fullName evidence="1">Uncharacterized protein</fullName>
    </submittedName>
</protein>
<evidence type="ECO:0000313" key="1">
    <source>
        <dbReference type="EMBL" id="GER69696.1"/>
    </source>
</evidence>
<organism evidence="1 2">
    <name type="scientific">Weizmannia acidilactici</name>
    <dbReference type="NCBI Taxonomy" id="2607726"/>
    <lineage>
        <taxon>Bacteria</taxon>
        <taxon>Bacillati</taxon>
        <taxon>Bacillota</taxon>
        <taxon>Bacilli</taxon>
        <taxon>Bacillales</taxon>
        <taxon>Bacillaceae</taxon>
        <taxon>Heyndrickxia</taxon>
    </lineage>
</organism>